<evidence type="ECO:0000313" key="2">
    <source>
        <dbReference type="EMBL" id="CAG8639835.1"/>
    </source>
</evidence>
<gene>
    <name evidence="2" type="ORF">PBRASI_LOCUS9710</name>
</gene>
<accession>A0A9N9DKM6</accession>
<protein>
    <submittedName>
        <fullName evidence="2">1743_t:CDS:1</fullName>
    </submittedName>
</protein>
<keyword evidence="3" id="KW-1185">Reference proteome</keyword>
<evidence type="ECO:0000256" key="1">
    <source>
        <dbReference type="SAM" id="MobiDB-lite"/>
    </source>
</evidence>
<proteinExistence type="predicted"/>
<feature type="region of interest" description="Disordered" evidence="1">
    <location>
        <begin position="481"/>
        <end position="500"/>
    </location>
</feature>
<name>A0A9N9DKM6_9GLOM</name>
<dbReference type="Proteomes" id="UP000789739">
    <property type="component" value="Unassembled WGS sequence"/>
</dbReference>
<comment type="caution">
    <text evidence="2">The sequence shown here is derived from an EMBL/GenBank/DDBJ whole genome shotgun (WGS) entry which is preliminary data.</text>
</comment>
<dbReference type="OrthoDB" id="2367745at2759"/>
<feature type="region of interest" description="Disordered" evidence="1">
    <location>
        <begin position="1"/>
        <end position="29"/>
    </location>
</feature>
<reference evidence="2" key="1">
    <citation type="submission" date="2021-06" db="EMBL/GenBank/DDBJ databases">
        <authorList>
            <person name="Kallberg Y."/>
            <person name="Tangrot J."/>
            <person name="Rosling A."/>
        </authorList>
    </citation>
    <scope>NUCLEOTIDE SEQUENCE</scope>
    <source>
        <strain evidence="2">BR232B</strain>
    </source>
</reference>
<sequence length="500" mass="56063">MAGRRQEKNKATALPLPPPQNAPERPENSEQQITAFLAIQLNNVKLWVHLEGQASADKVGVANAEDLADLRPILQSKFRSLRSVEQGDIQFFVRKSHTNPLPPDTTIEEIQANNTAKVPLIVRYPLSNDTGTILFPTSIVAPVMLNSLCRFVVDIEVTHIKSHIKISLAHSTGTWYLLRAKAKEKLEKLHGAEFYFMDKNQKDRIVDDEFEFNALVARTAPNDDGERLIQLKAQLKGKRPYGDWTSKDLLTEILNMPLGSIEGLPCFDIESIPDGEPLSDEDTNLFLGTLEKIAVSLHNHVSTNEATARCYIHPFMHTAVAHVRSSHPTMRLSLEEDFDGSRGYGRLDYVVHCHDIAVLVTEAKMESMGKGVVQNIIQLHTAAEKLLGKRKRRDLNNELPSIYGIVTTGEKWKFIHWSGPPTTPSVKVSKSYVCGFDEEDEEANEATKKATTKVLSLISRLLHSQGDFMESHMDLFQVGENEVAGDDDDNERDSQRARIE</sequence>
<feature type="compositionally biased region" description="Basic and acidic residues" evidence="1">
    <location>
        <begin position="1"/>
        <end position="10"/>
    </location>
</feature>
<organism evidence="2 3">
    <name type="scientific">Paraglomus brasilianum</name>
    <dbReference type="NCBI Taxonomy" id="144538"/>
    <lineage>
        <taxon>Eukaryota</taxon>
        <taxon>Fungi</taxon>
        <taxon>Fungi incertae sedis</taxon>
        <taxon>Mucoromycota</taxon>
        <taxon>Glomeromycotina</taxon>
        <taxon>Glomeromycetes</taxon>
        <taxon>Paraglomerales</taxon>
        <taxon>Paraglomeraceae</taxon>
        <taxon>Paraglomus</taxon>
    </lineage>
</organism>
<dbReference type="AlphaFoldDB" id="A0A9N9DKM6"/>
<evidence type="ECO:0000313" key="3">
    <source>
        <dbReference type="Proteomes" id="UP000789739"/>
    </source>
</evidence>
<dbReference type="EMBL" id="CAJVPI010002273">
    <property type="protein sequence ID" value="CAG8639835.1"/>
    <property type="molecule type" value="Genomic_DNA"/>
</dbReference>